<dbReference type="InterPro" id="IPR027417">
    <property type="entry name" value="P-loop_NTPase"/>
</dbReference>
<evidence type="ECO:0000259" key="19">
    <source>
        <dbReference type="PROSITE" id="PS51998"/>
    </source>
</evidence>
<dbReference type="GO" id="GO:0005886">
    <property type="term" value="C:plasma membrane"/>
    <property type="evidence" value="ECO:0007669"/>
    <property type="project" value="UniProtKB-SubCell"/>
</dbReference>
<dbReference type="EMBL" id="MCFE01000354">
    <property type="protein sequence ID" value="ORX90887.1"/>
    <property type="molecule type" value="Genomic_DNA"/>
</dbReference>
<feature type="binding site" evidence="15">
    <location>
        <begin position="560"/>
        <end position="567"/>
    </location>
    <ligand>
        <name>ATP</name>
        <dbReference type="ChEBI" id="CHEBI:30616"/>
    </ligand>
</feature>
<reference evidence="20 21" key="1">
    <citation type="submission" date="2016-07" db="EMBL/GenBank/DDBJ databases">
        <title>Pervasive Adenine N6-methylation of Active Genes in Fungi.</title>
        <authorList>
            <consortium name="DOE Joint Genome Institute"/>
            <person name="Mondo S.J."/>
            <person name="Dannebaum R.O."/>
            <person name="Kuo R.C."/>
            <person name="Labutti K."/>
            <person name="Haridas S."/>
            <person name="Kuo A."/>
            <person name="Salamov A."/>
            <person name="Ahrendt S.R."/>
            <person name="Lipzen A."/>
            <person name="Sullivan W."/>
            <person name="Andreopoulos W.B."/>
            <person name="Clum A."/>
            <person name="Lindquist E."/>
            <person name="Daum C."/>
            <person name="Ramamoorthy G.K."/>
            <person name="Gryganskyi A."/>
            <person name="Culley D."/>
            <person name="Magnuson J.K."/>
            <person name="James T.Y."/>
            <person name="O'Malley M.A."/>
            <person name="Stajich J.E."/>
            <person name="Spatafora J.W."/>
            <person name="Visel A."/>
            <person name="Grigoriev I.V."/>
        </authorList>
    </citation>
    <scope>NUCLEOTIDE SEQUENCE [LARGE SCALE GENOMIC DNA]</scope>
    <source>
        <strain evidence="20 21">CBS 931.73</strain>
    </source>
</reference>
<dbReference type="InterPro" id="IPR041525">
    <property type="entry name" value="N/Namide_PRibTrfase"/>
</dbReference>
<dbReference type="GO" id="GO:0005524">
    <property type="term" value="F:ATP binding"/>
    <property type="evidence" value="ECO:0007669"/>
    <property type="project" value="UniProtKB-UniRule"/>
</dbReference>
<evidence type="ECO:0000256" key="10">
    <source>
        <dbReference type="ARBA" id="ARBA00022989"/>
    </source>
</evidence>
<dbReference type="InterPro" id="IPR004835">
    <property type="entry name" value="Chitin_synth"/>
</dbReference>
<keyword evidence="5" id="KW-1003">Cell membrane</keyword>
<dbReference type="InterPro" id="IPR013785">
    <property type="entry name" value="Aldolase_TIM"/>
</dbReference>
<feature type="transmembrane region" description="Helical" evidence="17">
    <location>
        <begin position="1573"/>
        <end position="1592"/>
    </location>
</feature>
<dbReference type="Gene3D" id="1.10.10.60">
    <property type="entry name" value="Homeodomain-like"/>
    <property type="match status" value="1"/>
</dbReference>
<protein>
    <recommendedName>
        <fullName evidence="4">chitin synthase</fullName>
        <ecNumber evidence="4">2.4.1.16</ecNumber>
    </recommendedName>
</protein>
<dbReference type="Gene3D" id="1.10.10.820">
    <property type="match status" value="1"/>
</dbReference>
<evidence type="ECO:0000256" key="14">
    <source>
        <dbReference type="ARBA" id="ARBA00023180"/>
    </source>
</evidence>
<gene>
    <name evidence="20" type="ORF">K493DRAFT_409623</name>
</gene>
<comment type="similarity">
    <text evidence="3">Belongs to the NAPRTase family.</text>
</comment>
<dbReference type="InterPro" id="IPR036961">
    <property type="entry name" value="Kinesin_motor_dom_sf"/>
</dbReference>
<keyword evidence="13 15" id="KW-0505">Motor protein</keyword>
<feature type="region of interest" description="Actin-binding" evidence="15">
    <location>
        <begin position="1039"/>
        <end position="1061"/>
    </location>
</feature>
<evidence type="ECO:0000256" key="11">
    <source>
        <dbReference type="ARBA" id="ARBA00023123"/>
    </source>
</evidence>
<feature type="domain" description="DEK-C" evidence="19">
    <location>
        <begin position="2230"/>
        <end position="2285"/>
    </location>
</feature>
<dbReference type="Gene3D" id="3.20.20.70">
    <property type="entry name" value="Aldolase class I"/>
    <property type="match status" value="1"/>
</dbReference>
<keyword evidence="15" id="KW-0067">ATP-binding</keyword>
<sequence length="2288" mass="258495">MSSLEGIPMFCLTDSYKITHPFVYPEAKKMVAYGEFRAGFEDDTEDTRMILFGLRYIIETYVSKKWTLEELEKADKFFSTHNAGFTPFPFPKDLFQKFIQENNGHFPVKIEALPEGSVCYKRTPVYQITAVEEYSRLVTFLETILTMVWYPSTVATLSRRVKDLIEKAYEKTVDEDSYWTLNSRLHDFGFRACTSIEQSVLGGTAHLLNFEGTDTLSAAYYAQFMLNGGNPVGSSIPATEHSVMTSFKTEQEAMKHMINTFGTGVYACVMDSYDYAYALNEVLPSVAQAKLEKGGFLVIRPDSGDQIEAVMMGLRAADKVFGSTVNKKGYKVLNNCGVIQGDGLSYELIKKILVEVEKSGFSAQSVAFGMGGGLLQKVNRDTMSFATKLCHIVYADGTERDVMKVPKTDGSKTSLPGELEVRLNDEKIPMVYPINEGPKAHPNALQVVYDNGPIHPSPSEAMSGHVGNVEDGQLPPEDVTYLGESNLSDDSILECIKGRFEQAQAIHQNQQLSPDSCKPACYRDTSGNPHNLPPHVYEMATKAYLHLRRTGIDQSIILSGLTGSGKSESYRRILRQLCNLATHGKKESKLPGQIQNIQVVLEAFGNAMTAQNVNASRYSMFQEVQYNARGKISGAKTLTFLLEKYRVTDTPSSERNFNSFYYLLSGLSDEEKGILELTGPEDYHYLSHGQGLGVRRAEESEKFRQLRAAMKSLGIKTSSQTHIFRLLTGILHLGNIHFENHEDEECCRVKNADLLQLVAEILGVDYTALEETLTLKSKLIGKDICTIFLDVENAEKQRDALARAVVFAPIFLDRRGNQYQSILDPVGFQDMEHNRYEEFCINFANEKIQNFILKQMFDPHTGMNSELIADGLPAPSAQYSDNQACLDMFAGKSGLIQIIEESQSDENADHDIHSVISQRVGNHASYHSNGLQNQFSIKHYASTVTYHTDNFVEKNQDILDVNIVSLFRGAKPSTNTFISDLFSSSAVATESHPRSKETIVAARQSTKPTRQSSRRHPKKPDGKKESKAPGVLNQLNSTLNDLFDTMSETLIWNIFHINSNISRDSYRFDVQCVRSQISGFSLSGVAYRLMNDYTSSLEFSEFLERYQPFLESLQLDPSKDPRERVMSIKSISGWSDDEMYVGDKERVFLCEHVWKELEDGLRSMEKEERNAQKGRSSSMGLGLDTESLNSGYNGQVNTSTPAPYGAPSFAGDAQRSYSQFPREDSEYGSEFDFGREHGLNEIELAKTDKADKSAPIVESLPTSRARRSWLCITKLFTWWIPSITLSWCGMKRSDIQLAWREKVTLCILIVLLWGVLMFVIVGLGLILCPRVYYYNATDVAYHQAEGDLYAYMYGRVYDVSIFANQNHATGVSFEDMLSAITTTENNVEPYFEIPLNVQCPGLGISDTSTMKIQSDYQLAIQVPHQTGQFQLVPTNPMKPANWFYETALPRLNLWAKGDVAWEADHIRKMAQEGYRQWGIINHRVYDLTQYFKTLSAAKLAGNEKEYEFLSIYVRQVFEYSDRFGPDLTKMFNEKVRPKLTPEQYQANMNCLNKAFYIGVVDTRQGVKCKLSHWIPVSFAIVLCSVIVIKFLAALQLTSKRRPEDLDKFVICQVPCYTEDEDSLRKTIDSLAGLQYDDKRKLIFIIADGMIIGSGNDRPTPKIVCDILGVDPDYDPEPFSFKSIGEGNKQHNMAKVYSGLYEFEGHVVPYIVVAKVGKPSERSRPGNRGKRDSQIILMNFLNRVHFDSEMSPLDLEIYHQIKNVIGVNPAFYEYILMVDADTEVKADSLTRLIACMTHDARIIGLCGETQLANEEFSWATMIQVYEYYISHHLAKAFESLFGSVTCLPGCFCMYRIRTIKGSPLIINNEVINDYSENNVDTLHKKNLLSLGEDRYLTTLMLKHFPQYKMKFTSDAQCLTVAPDKWAVLLSQRRRWINSTVHNLFELVFLPDLCGFCFFSMRFVVMLDLFGTLVMPATVVYLFYLIISACIDPNNMSTIALIMFGVVYGLQAVIFIIKRQWQHVGWMIIYLLAMPLFGFAIPIYSFWHFDDFSWGNTRVIVGEKGEKKMISNEEPFDPESIPMKKWSDFEQEVWEAGSSVSRVSGSRPTSRSRSQTPFDGSQFSETRYRSQSPYAGSNYSGSQHPYVNVHDPAYSSQGRSLSRPSYRASPMPSFNHLPSTRTGYSGSRASMGYSPERAPTPSSFADYPPQMMPNRSASALGDYHSEMSYSHFPTDDEIIAEIRRILSTADLMTVTKKQVREELSHAFGVDMNSHREFINNAIELVLQGQL</sequence>
<dbReference type="UniPathway" id="UPA00253"/>
<evidence type="ECO:0000256" key="6">
    <source>
        <dbReference type="ARBA" id="ARBA00022642"/>
    </source>
</evidence>
<dbReference type="PANTHER" id="PTHR22914">
    <property type="entry name" value="CHITIN SYNTHASE"/>
    <property type="match status" value="1"/>
</dbReference>
<evidence type="ECO:0000256" key="5">
    <source>
        <dbReference type="ARBA" id="ARBA00022475"/>
    </source>
</evidence>
<comment type="subcellular location">
    <subcellularLocation>
        <location evidence="1">Cell membrane</location>
        <topology evidence="1">Multi-pass membrane protein</topology>
    </subcellularLocation>
</comment>
<feature type="compositionally biased region" description="Polar residues" evidence="16">
    <location>
        <begin position="2152"/>
        <end position="2161"/>
    </location>
</feature>
<evidence type="ECO:0000256" key="17">
    <source>
        <dbReference type="SAM" id="Phobius"/>
    </source>
</evidence>
<evidence type="ECO:0000256" key="13">
    <source>
        <dbReference type="ARBA" id="ARBA00023175"/>
    </source>
</evidence>
<dbReference type="GO" id="GO:0003779">
    <property type="term" value="F:actin binding"/>
    <property type="evidence" value="ECO:0007669"/>
    <property type="project" value="UniProtKB-KW"/>
</dbReference>
<evidence type="ECO:0000256" key="16">
    <source>
        <dbReference type="SAM" id="MobiDB-lite"/>
    </source>
</evidence>
<dbReference type="Gene3D" id="3.40.850.10">
    <property type="entry name" value="Kinesin motor domain"/>
    <property type="match status" value="1"/>
</dbReference>
<feature type="transmembrane region" description="Helical" evidence="17">
    <location>
        <begin position="1961"/>
        <end position="1985"/>
    </location>
</feature>
<keyword evidence="14" id="KW-0325">Glycoprotein</keyword>
<keyword evidence="7" id="KW-0328">Glycosyltransferase</keyword>
<keyword evidence="9 17" id="KW-0812">Transmembrane</keyword>
<keyword evidence="12 17" id="KW-0472">Membrane</keyword>
<evidence type="ECO:0000256" key="15">
    <source>
        <dbReference type="PROSITE-ProRule" id="PRU00782"/>
    </source>
</evidence>
<dbReference type="GO" id="GO:0016459">
    <property type="term" value="C:myosin complex"/>
    <property type="evidence" value="ECO:0007669"/>
    <property type="project" value="UniProtKB-KW"/>
</dbReference>
<evidence type="ECO:0000313" key="21">
    <source>
        <dbReference type="Proteomes" id="UP000193498"/>
    </source>
</evidence>
<dbReference type="Proteomes" id="UP000193498">
    <property type="component" value="Unassembled WGS sequence"/>
</dbReference>
<dbReference type="GO" id="GO:0003774">
    <property type="term" value="F:cytoskeletal motor activity"/>
    <property type="evidence" value="ECO:0007669"/>
    <property type="project" value="UniProtKB-UniRule"/>
</dbReference>
<dbReference type="SUPFAM" id="SSF109715">
    <property type="entry name" value="DEK C-terminal domain"/>
    <property type="match status" value="1"/>
</dbReference>
<dbReference type="InterPro" id="IPR014876">
    <property type="entry name" value="DEK_C"/>
</dbReference>
<keyword evidence="8" id="KW-0808">Transferase</keyword>
<evidence type="ECO:0000313" key="20">
    <source>
        <dbReference type="EMBL" id="ORX90887.1"/>
    </source>
</evidence>
<feature type="transmembrane region" description="Helical" evidence="17">
    <location>
        <begin position="1997"/>
        <end position="2015"/>
    </location>
</feature>
<proteinExistence type="inferred from homology"/>
<evidence type="ECO:0000256" key="2">
    <source>
        <dbReference type="ARBA" id="ARBA00004790"/>
    </source>
</evidence>
<dbReference type="GO" id="GO:0030428">
    <property type="term" value="C:cell septum"/>
    <property type="evidence" value="ECO:0007669"/>
    <property type="project" value="TreeGrafter"/>
</dbReference>
<feature type="transmembrane region" description="Helical" evidence="17">
    <location>
        <begin position="2022"/>
        <end position="2045"/>
    </location>
</feature>
<dbReference type="SUPFAM" id="SSF51690">
    <property type="entry name" value="Nicotinate/Quinolinate PRTase C-terminal domain-like"/>
    <property type="match status" value="1"/>
</dbReference>
<feature type="region of interest" description="Disordered" evidence="16">
    <location>
        <begin position="1163"/>
        <end position="1212"/>
    </location>
</feature>
<dbReference type="InterPro" id="IPR036068">
    <property type="entry name" value="Nicotinate_pribotase-like_C"/>
</dbReference>
<dbReference type="SUPFAM" id="SSF53448">
    <property type="entry name" value="Nucleotide-diphospho-sugar transferases"/>
    <property type="match status" value="1"/>
</dbReference>
<organism evidence="20 21">
    <name type="scientific">Basidiobolus meristosporus CBS 931.73</name>
    <dbReference type="NCBI Taxonomy" id="1314790"/>
    <lineage>
        <taxon>Eukaryota</taxon>
        <taxon>Fungi</taxon>
        <taxon>Fungi incertae sedis</taxon>
        <taxon>Zoopagomycota</taxon>
        <taxon>Entomophthoromycotina</taxon>
        <taxon>Basidiobolomycetes</taxon>
        <taxon>Basidiobolales</taxon>
        <taxon>Basidiobolaceae</taxon>
        <taxon>Basidiobolus</taxon>
    </lineage>
</organism>
<feature type="compositionally biased region" description="Polar residues" evidence="16">
    <location>
        <begin position="1186"/>
        <end position="1201"/>
    </location>
</feature>
<dbReference type="PROSITE" id="PS51456">
    <property type="entry name" value="MYOSIN_MOTOR"/>
    <property type="match status" value="1"/>
</dbReference>
<feature type="domain" description="Myosin motor" evidence="18">
    <location>
        <begin position="520"/>
        <end position="1162"/>
    </location>
</feature>
<dbReference type="InterPro" id="IPR041529">
    <property type="entry name" value="DUF5598"/>
</dbReference>
<evidence type="ECO:0000256" key="1">
    <source>
        <dbReference type="ARBA" id="ARBA00004651"/>
    </source>
</evidence>
<dbReference type="InterPro" id="IPR029044">
    <property type="entry name" value="Nucleotide-diphossugar_trans"/>
</dbReference>
<dbReference type="CDD" id="cd04190">
    <property type="entry name" value="Chitin_synth_C"/>
    <property type="match status" value="1"/>
</dbReference>
<dbReference type="OrthoDB" id="193380at2759"/>
<evidence type="ECO:0000256" key="8">
    <source>
        <dbReference type="ARBA" id="ARBA00022679"/>
    </source>
</evidence>
<keyword evidence="15" id="KW-0547">Nucleotide-binding</keyword>
<evidence type="ECO:0000256" key="7">
    <source>
        <dbReference type="ARBA" id="ARBA00022676"/>
    </source>
</evidence>
<feature type="transmembrane region" description="Helical" evidence="17">
    <location>
        <begin position="1302"/>
        <end position="1327"/>
    </location>
</feature>
<comment type="similarity">
    <text evidence="15">Belongs to the TRAFAC class myosin-kinesin ATPase superfamily. Myosin family.</text>
</comment>
<feature type="compositionally biased region" description="Polar residues" evidence="16">
    <location>
        <begin position="2174"/>
        <end position="2186"/>
    </location>
</feature>
<dbReference type="GO" id="GO:0031505">
    <property type="term" value="P:fungal-type cell wall organization"/>
    <property type="evidence" value="ECO:0007669"/>
    <property type="project" value="TreeGrafter"/>
</dbReference>
<dbReference type="Pfam" id="PF04095">
    <property type="entry name" value="NAPRTase"/>
    <property type="match status" value="1"/>
</dbReference>
<accession>A0A1Y1XYQ3</accession>
<dbReference type="SMART" id="SM00242">
    <property type="entry name" value="MYSc"/>
    <property type="match status" value="1"/>
</dbReference>
<evidence type="ECO:0000259" key="18">
    <source>
        <dbReference type="PROSITE" id="PS51456"/>
    </source>
</evidence>
<feature type="region of interest" description="Disordered" evidence="16">
    <location>
        <begin position="2098"/>
        <end position="2206"/>
    </location>
</feature>
<evidence type="ECO:0000256" key="4">
    <source>
        <dbReference type="ARBA" id="ARBA00012543"/>
    </source>
</evidence>
<dbReference type="GO" id="GO:0006031">
    <property type="term" value="P:chitin biosynthetic process"/>
    <property type="evidence" value="ECO:0007669"/>
    <property type="project" value="TreeGrafter"/>
</dbReference>
<feature type="compositionally biased region" description="Polar residues" evidence="16">
    <location>
        <begin position="2116"/>
        <end position="2143"/>
    </location>
</feature>
<evidence type="ECO:0000256" key="9">
    <source>
        <dbReference type="ARBA" id="ARBA00022692"/>
    </source>
</evidence>
<dbReference type="Pfam" id="PF18127">
    <property type="entry name" value="NAMPT_N"/>
    <property type="match status" value="1"/>
</dbReference>
<keyword evidence="21" id="KW-1185">Reference proteome</keyword>
<dbReference type="PROSITE" id="PS51998">
    <property type="entry name" value="DEK_C"/>
    <property type="match status" value="1"/>
</dbReference>
<keyword evidence="6" id="KW-0662">Pyridine nucleotide biosynthesis</keyword>
<comment type="caution">
    <text evidence="20">The sequence shown here is derived from an EMBL/GenBank/DDBJ whole genome shotgun (WGS) entry which is preliminary data.</text>
</comment>
<feature type="compositionally biased region" description="Low complexity" evidence="16">
    <location>
        <begin position="2098"/>
        <end position="2115"/>
    </location>
</feature>
<dbReference type="Pfam" id="PF08766">
    <property type="entry name" value="DEK_C"/>
    <property type="match status" value="1"/>
</dbReference>
<dbReference type="Gene3D" id="1.20.58.530">
    <property type="match status" value="1"/>
</dbReference>
<dbReference type="InterPro" id="IPR001609">
    <property type="entry name" value="Myosin_head_motor_dom-like"/>
</dbReference>
<dbReference type="EC" id="2.4.1.16" evidence="4"/>
<feature type="region of interest" description="Disordered" evidence="16">
    <location>
        <begin position="993"/>
        <end position="1031"/>
    </location>
</feature>
<keyword evidence="11 15" id="KW-0518">Myosin</keyword>
<dbReference type="STRING" id="1314790.A0A1Y1XYQ3"/>
<name>A0A1Y1XYQ3_9FUNG</name>
<dbReference type="PANTHER" id="PTHR22914:SF13">
    <property type="entry name" value="CHITIN SYNTHASE"/>
    <property type="match status" value="1"/>
</dbReference>
<dbReference type="GO" id="GO:0009435">
    <property type="term" value="P:NAD+ biosynthetic process"/>
    <property type="evidence" value="ECO:0007669"/>
    <property type="project" value="UniProtKB-UniPathway"/>
</dbReference>
<dbReference type="InParanoid" id="A0A1Y1XYQ3"/>
<dbReference type="SUPFAM" id="SSF52540">
    <property type="entry name" value="P-loop containing nucleoside triphosphate hydrolases"/>
    <property type="match status" value="1"/>
</dbReference>
<evidence type="ECO:0000256" key="12">
    <source>
        <dbReference type="ARBA" id="ARBA00023136"/>
    </source>
</evidence>
<dbReference type="GO" id="GO:0004100">
    <property type="term" value="F:chitin synthase activity"/>
    <property type="evidence" value="ECO:0007669"/>
    <property type="project" value="UniProtKB-EC"/>
</dbReference>
<dbReference type="NCBIfam" id="NF006629">
    <property type="entry name" value="PRK09198.1"/>
    <property type="match status" value="1"/>
</dbReference>
<evidence type="ECO:0000256" key="3">
    <source>
        <dbReference type="ARBA" id="ARBA00010897"/>
    </source>
</evidence>
<dbReference type="Pfam" id="PF03142">
    <property type="entry name" value="Chitin_synth_2"/>
    <property type="match status" value="1"/>
</dbReference>
<dbReference type="PRINTS" id="PR00193">
    <property type="entry name" value="MYOSINHEAVY"/>
</dbReference>
<dbReference type="Pfam" id="PF00063">
    <property type="entry name" value="Myosin_head"/>
    <property type="match status" value="1"/>
</dbReference>
<dbReference type="Gene3D" id="1.20.120.720">
    <property type="entry name" value="Myosin VI head, motor domain, U50 subdomain"/>
    <property type="match status" value="1"/>
</dbReference>
<comment type="pathway">
    <text evidence="2">Cofactor biosynthesis; NAD(+) biosynthesis.</text>
</comment>
<keyword evidence="15" id="KW-0009">Actin-binding</keyword>
<keyword evidence="10 17" id="KW-1133">Transmembrane helix</keyword>